<dbReference type="AlphaFoldDB" id="A0A3D8QRS7"/>
<evidence type="ECO:0000313" key="3">
    <source>
        <dbReference type="Proteomes" id="UP000256690"/>
    </source>
</evidence>
<protein>
    <submittedName>
        <fullName evidence="2">Uncharacterized protein</fullName>
    </submittedName>
</protein>
<name>A0A3D8QRS7_9EURO</name>
<keyword evidence="1" id="KW-1133">Transmembrane helix</keyword>
<organism evidence="2 3">
    <name type="scientific">Aspergillus mulundensis</name>
    <dbReference type="NCBI Taxonomy" id="1810919"/>
    <lineage>
        <taxon>Eukaryota</taxon>
        <taxon>Fungi</taxon>
        <taxon>Dikarya</taxon>
        <taxon>Ascomycota</taxon>
        <taxon>Pezizomycotina</taxon>
        <taxon>Eurotiomycetes</taxon>
        <taxon>Eurotiomycetidae</taxon>
        <taxon>Eurotiales</taxon>
        <taxon>Aspergillaceae</taxon>
        <taxon>Aspergillus</taxon>
        <taxon>Aspergillus subgen. Nidulantes</taxon>
    </lineage>
</organism>
<dbReference type="Proteomes" id="UP000256690">
    <property type="component" value="Unassembled WGS sequence"/>
</dbReference>
<keyword evidence="3" id="KW-1185">Reference proteome</keyword>
<sequence>MSSMRWMCVFLRRADERQRAYRKRKAMERLGLTAEALARLFGVHHICYALLPSPVHAAAPAPVPGAAPGAVGDGGALYLFQLLLLVLLVLQVLRVLNLLPCYRPCKC</sequence>
<keyword evidence="1" id="KW-0472">Membrane</keyword>
<dbReference type="EMBL" id="PVWQ01000014">
    <property type="protein sequence ID" value="RDW64502.1"/>
    <property type="molecule type" value="Genomic_DNA"/>
</dbReference>
<accession>A0A3D8QRS7</accession>
<comment type="caution">
    <text evidence="2">The sequence shown here is derived from an EMBL/GenBank/DDBJ whole genome shotgun (WGS) entry which is preliminary data.</text>
</comment>
<evidence type="ECO:0000313" key="2">
    <source>
        <dbReference type="EMBL" id="RDW64502.1"/>
    </source>
</evidence>
<gene>
    <name evidence="2" type="ORF">DSM5745_09913</name>
</gene>
<keyword evidence="1" id="KW-0812">Transmembrane</keyword>
<dbReference type="RefSeq" id="XP_026599661.1">
    <property type="nucleotide sequence ID" value="XM_026751929.1"/>
</dbReference>
<proteinExistence type="predicted"/>
<reference evidence="2 3" key="1">
    <citation type="journal article" date="2018" name="IMA Fungus">
        <title>IMA Genome-F 9: Draft genome sequence of Annulohypoxylon stygium, Aspergillus mulundensis, Berkeleyomyces basicola (syn. Thielaviopsis basicola), Ceratocystis smalleyi, two Cercospora beticola strains, Coleophoma cylindrospora, Fusarium fracticaudum, Phialophora cf. hyalina, and Morchella septimelata.</title>
        <authorList>
            <person name="Wingfield B.D."/>
            <person name="Bills G.F."/>
            <person name="Dong Y."/>
            <person name="Huang W."/>
            <person name="Nel W.J."/>
            <person name="Swalarsk-Parry B.S."/>
            <person name="Vaghefi N."/>
            <person name="Wilken P.M."/>
            <person name="An Z."/>
            <person name="de Beer Z.W."/>
            <person name="De Vos L."/>
            <person name="Chen L."/>
            <person name="Duong T.A."/>
            <person name="Gao Y."/>
            <person name="Hammerbacher A."/>
            <person name="Kikkert J.R."/>
            <person name="Li Y."/>
            <person name="Li H."/>
            <person name="Li K."/>
            <person name="Li Q."/>
            <person name="Liu X."/>
            <person name="Ma X."/>
            <person name="Naidoo K."/>
            <person name="Pethybridge S.J."/>
            <person name="Sun J."/>
            <person name="Steenkamp E.T."/>
            <person name="van der Nest M.A."/>
            <person name="van Wyk S."/>
            <person name="Wingfield M.J."/>
            <person name="Xiong C."/>
            <person name="Yue Q."/>
            <person name="Zhang X."/>
        </authorList>
    </citation>
    <scope>NUCLEOTIDE SEQUENCE [LARGE SCALE GENOMIC DNA]</scope>
    <source>
        <strain evidence="2 3">DSM 5745</strain>
    </source>
</reference>
<feature type="transmembrane region" description="Helical" evidence="1">
    <location>
        <begin position="76"/>
        <end position="96"/>
    </location>
</feature>
<evidence type="ECO:0000256" key="1">
    <source>
        <dbReference type="SAM" id="Phobius"/>
    </source>
</evidence>
<dbReference type="GeneID" id="38120283"/>